<evidence type="ECO:0000313" key="4">
    <source>
        <dbReference type="Proteomes" id="UP001595855"/>
    </source>
</evidence>
<comment type="caution">
    <text evidence="3">The sequence shown here is derived from an EMBL/GenBank/DDBJ whole genome shotgun (WGS) entry which is preliminary data.</text>
</comment>
<evidence type="ECO:0000313" key="3">
    <source>
        <dbReference type="EMBL" id="MFC5020265.1"/>
    </source>
</evidence>
<evidence type="ECO:0000256" key="1">
    <source>
        <dbReference type="SAM" id="MobiDB-lite"/>
    </source>
</evidence>
<evidence type="ECO:0000256" key="2">
    <source>
        <dbReference type="SAM" id="Phobius"/>
    </source>
</evidence>
<gene>
    <name evidence="3" type="ORF">ACFPRC_36175</name>
</gene>
<sequence length="64" mass="7463">MQDKPNPIRSETTETEPIQPTRRQRTSRWFARRRRTIAFHFVRGVAYGAGAGGVGLVLWWIENH</sequence>
<keyword evidence="2" id="KW-1133">Transmembrane helix</keyword>
<reference evidence="4" key="1">
    <citation type="journal article" date="2019" name="Int. J. Syst. Evol. Microbiol.">
        <title>The Global Catalogue of Microorganisms (GCM) 10K type strain sequencing project: providing services to taxonomists for standard genome sequencing and annotation.</title>
        <authorList>
            <consortium name="The Broad Institute Genomics Platform"/>
            <consortium name="The Broad Institute Genome Sequencing Center for Infectious Disease"/>
            <person name="Wu L."/>
            <person name="Ma J."/>
        </authorList>
    </citation>
    <scope>NUCLEOTIDE SEQUENCE [LARGE SCALE GENOMIC DNA]</scope>
    <source>
        <strain evidence="4">CGMCC 4.1542</strain>
    </source>
</reference>
<keyword evidence="4" id="KW-1185">Reference proteome</keyword>
<feature type="transmembrane region" description="Helical" evidence="2">
    <location>
        <begin position="37"/>
        <end position="61"/>
    </location>
</feature>
<keyword evidence="2" id="KW-0812">Transmembrane</keyword>
<dbReference type="EMBL" id="JBHSJO010000002">
    <property type="protein sequence ID" value="MFC5020265.1"/>
    <property type="molecule type" value="Genomic_DNA"/>
</dbReference>
<dbReference type="Proteomes" id="UP001595855">
    <property type="component" value="Unassembled WGS sequence"/>
</dbReference>
<dbReference type="RefSeq" id="WP_328662232.1">
    <property type="nucleotide sequence ID" value="NZ_BAAATN010000019.1"/>
</dbReference>
<name>A0ABV9X457_9ACTN</name>
<accession>A0ABV9X457</accession>
<keyword evidence="2" id="KW-0472">Membrane</keyword>
<organism evidence="3 4">
    <name type="scientific">Streptomyces lienomycini</name>
    <dbReference type="NCBI Taxonomy" id="284035"/>
    <lineage>
        <taxon>Bacteria</taxon>
        <taxon>Bacillati</taxon>
        <taxon>Actinomycetota</taxon>
        <taxon>Actinomycetes</taxon>
        <taxon>Kitasatosporales</taxon>
        <taxon>Streptomycetaceae</taxon>
        <taxon>Streptomyces</taxon>
    </lineage>
</organism>
<protein>
    <submittedName>
        <fullName evidence="3">Uncharacterized protein</fullName>
    </submittedName>
</protein>
<proteinExistence type="predicted"/>
<feature type="region of interest" description="Disordered" evidence="1">
    <location>
        <begin position="1"/>
        <end position="27"/>
    </location>
</feature>